<reference evidence="7 8" key="1">
    <citation type="submission" date="2022-12" db="EMBL/GenBank/DDBJ databases">
        <title>Chromosome-level genome assembly of true bugs.</title>
        <authorList>
            <person name="Ma L."/>
            <person name="Li H."/>
        </authorList>
    </citation>
    <scope>NUCLEOTIDE SEQUENCE [LARGE SCALE GENOMIC DNA]</scope>
    <source>
        <strain evidence="7">Lab_2022b</strain>
    </source>
</reference>
<dbReference type="PANTHER" id="PTHR13297">
    <property type="entry name" value="TBC1 DOMAIN FAMILY MEMBER 23-RELATED"/>
    <property type="match status" value="1"/>
</dbReference>
<proteinExistence type="predicted"/>
<dbReference type="InterPro" id="IPR039755">
    <property type="entry name" value="TBC1D23"/>
</dbReference>
<gene>
    <name evidence="7" type="ORF">O3M35_007341</name>
</gene>
<dbReference type="InterPro" id="IPR036873">
    <property type="entry name" value="Rhodanese-like_dom_sf"/>
</dbReference>
<dbReference type="AlphaFoldDB" id="A0AAW1D987"/>
<dbReference type="Gene3D" id="3.40.250.10">
    <property type="entry name" value="Rhodanese-like domain"/>
    <property type="match status" value="1"/>
</dbReference>
<keyword evidence="4" id="KW-0333">Golgi apparatus</keyword>
<dbReference type="GO" id="GO:0042147">
    <property type="term" value="P:retrograde transport, endosome to Golgi"/>
    <property type="evidence" value="ECO:0007669"/>
    <property type="project" value="InterPro"/>
</dbReference>
<dbReference type="Gene3D" id="1.10.472.80">
    <property type="entry name" value="Ypt/Rab-GAP domain of gyp1p, domain 3"/>
    <property type="match status" value="1"/>
</dbReference>
<dbReference type="Pfam" id="PF00581">
    <property type="entry name" value="Rhodanese"/>
    <property type="match status" value="1"/>
</dbReference>
<evidence type="ECO:0000313" key="8">
    <source>
        <dbReference type="Proteomes" id="UP001461498"/>
    </source>
</evidence>
<dbReference type="EMBL" id="JAPXFL010000004">
    <property type="protein sequence ID" value="KAK9507493.1"/>
    <property type="molecule type" value="Genomic_DNA"/>
</dbReference>
<feature type="domain" description="Rhodanese" evidence="6">
    <location>
        <begin position="322"/>
        <end position="431"/>
    </location>
</feature>
<evidence type="ECO:0000259" key="5">
    <source>
        <dbReference type="PROSITE" id="PS50086"/>
    </source>
</evidence>
<keyword evidence="3" id="KW-0217">Developmental protein</keyword>
<dbReference type="GO" id="GO:0099041">
    <property type="term" value="P:vesicle tethering to Golgi"/>
    <property type="evidence" value="ECO:0007669"/>
    <property type="project" value="TreeGrafter"/>
</dbReference>
<accession>A0AAW1D987</accession>
<comment type="caution">
    <text evidence="7">The sequence shown here is derived from an EMBL/GenBank/DDBJ whole genome shotgun (WGS) entry which is preliminary data.</text>
</comment>
<dbReference type="PROSITE" id="PS50086">
    <property type="entry name" value="TBC_RABGAP"/>
    <property type="match status" value="1"/>
</dbReference>
<feature type="domain" description="Rab-GAP TBC" evidence="5">
    <location>
        <begin position="32"/>
        <end position="206"/>
    </location>
</feature>
<dbReference type="SUPFAM" id="SSF47923">
    <property type="entry name" value="Ypt/Rab-GAP domain of gyp1p"/>
    <property type="match status" value="1"/>
</dbReference>
<evidence type="ECO:0000259" key="6">
    <source>
        <dbReference type="PROSITE" id="PS50206"/>
    </source>
</evidence>
<dbReference type="SMART" id="SM00164">
    <property type="entry name" value="TBC"/>
    <property type="match status" value="1"/>
</dbReference>
<evidence type="ECO:0000256" key="2">
    <source>
        <dbReference type="ARBA" id="ARBA00014207"/>
    </source>
</evidence>
<dbReference type="Pfam" id="PF19430">
    <property type="entry name" value="TBC1D23_C"/>
    <property type="match status" value="1"/>
</dbReference>
<dbReference type="InterPro" id="IPR035969">
    <property type="entry name" value="Rab-GAP_TBC_sf"/>
</dbReference>
<comment type="subcellular location">
    <subcellularLocation>
        <location evidence="1">Golgi apparatus</location>
        <location evidence="1">trans-Golgi network</location>
    </subcellularLocation>
</comment>
<dbReference type="Pfam" id="PF00566">
    <property type="entry name" value="RabGAP-TBC"/>
    <property type="match status" value="1"/>
</dbReference>
<evidence type="ECO:0000313" key="7">
    <source>
        <dbReference type="EMBL" id="KAK9507493.1"/>
    </source>
</evidence>
<dbReference type="GO" id="GO:0005829">
    <property type="term" value="C:cytosol"/>
    <property type="evidence" value="ECO:0007669"/>
    <property type="project" value="GOC"/>
</dbReference>
<dbReference type="InterPro" id="IPR000195">
    <property type="entry name" value="Rab-GAP-TBC_dom"/>
</dbReference>
<dbReference type="InterPro" id="IPR045799">
    <property type="entry name" value="TBC1D23_C"/>
</dbReference>
<evidence type="ECO:0000256" key="4">
    <source>
        <dbReference type="ARBA" id="ARBA00023034"/>
    </source>
</evidence>
<dbReference type="CDD" id="cd20788">
    <property type="entry name" value="TBC1D23_C-like"/>
    <property type="match status" value="1"/>
</dbReference>
<evidence type="ECO:0000256" key="3">
    <source>
        <dbReference type="ARBA" id="ARBA00022473"/>
    </source>
</evidence>
<dbReference type="SUPFAM" id="SSF52821">
    <property type="entry name" value="Rhodanese/Cell cycle control phosphatase"/>
    <property type="match status" value="1"/>
</dbReference>
<dbReference type="GO" id="GO:0005802">
    <property type="term" value="C:trans-Golgi network"/>
    <property type="evidence" value="ECO:0007669"/>
    <property type="project" value="TreeGrafter"/>
</dbReference>
<name>A0AAW1D987_9HEMI</name>
<dbReference type="PROSITE" id="PS50206">
    <property type="entry name" value="RHODANESE_3"/>
    <property type="match status" value="1"/>
</dbReference>
<dbReference type="InterPro" id="IPR001763">
    <property type="entry name" value="Rhodanese-like_dom"/>
</dbReference>
<dbReference type="PANTHER" id="PTHR13297:SF5">
    <property type="entry name" value="TBC1 DOMAIN FAMILY MEMBER 23"/>
    <property type="match status" value="1"/>
</dbReference>
<sequence>MADSYNDKSWIAELESALKEESSISNGEENGFISDELRAEIWKSCLGVHSRSTYFDEIFDLPEQNVLRQDCQQFVAKLGNAEEDKLSVLSDLESLLTYHRKSVSIPYTTGNGWVELLLPLIALKLPRAETYLLFEAVVSKYIPRGVAFYHLFRLLLLYHEPALCSFLDTKRITPELYASSWFQSLFAASCSLPVITLVWDLYFQQSDPFFLLFLALVIVINSREQILSLKDKPKQYIVEALSGLPSALQESDVHDLCSLAQYYSCRTPGSFRQDLERCLFDDEDCPEATRAITQALCLPVNVSELVDNIVSPQELTSADGLRFFLVDCRPADQYNAGHVSTAFHLDCNLMLQAGDVYKTAVQGLLSAQQQALDAGSSAGGEHLVFMGSGLLDQDQYTHMVVASFLRDSARYVSILNGGYHALHDYYGDSIDFSLADHDNIACQVCIENNANSENTSLQSAGGNANGVQSPSRDIFGKIGAVVKSKSVEVKEKLLEYIVNPSGGDVERHVKPSDKIGKRYRNMAPVFSIDDEHEPQDVGWNVAEEDDSQFEVVSLSSWRDRNDIIETFECKELKMNGETYESELLVSKSHVYVLRHTGKSDSAKVIVRKPLSAIVRITRKKKYPQLITFKYGSPQGDGVNITDMDRFVIPKANDATNVISQQIFNLLKRDGDSEDGTGSQ</sequence>
<organism evidence="7 8">
    <name type="scientific">Rhynocoris fuscipes</name>
    <dbReference type="NCBI Taxonomy" id="488301"/>
    <lineage>
        <taxon>Eukaryota</taxon>
        <taxon>Metazoa</taxon>
        <taxon>Ecdysozoa</taxon>
        <taxon>Arthropoda</taxon>
        <taxon>Hexapoda</taxon>
        <taxon>Insecta</taxon>
        <taxon>Pterygota</taxon>
        <taxon>Neoptera</taxon>
        <taxon>Paraneoptera</taxon>
        <taxon>Hemiptera</taxon>
        <taxon>Heteroptera</taxon>
        <taxon>Panheteroptera</taxon>
        <taxon>Cimicomorpha</taxon>
        <taxon>Reduviidae</taxon>
        <taxon>Harpactorinae</taxon>
        <taxon>Harpactorini</taxon>
        <taxon>Rhynocoris</taxon>
    </lineage>
</organism>
<keyword evidence="8" id="KW-1185">Reference proteome</keyword>
<evidence type="ECO:0000256" key="1">
    <source>
        <dbReference type="ARBA" id="ARBA00004601"/>
    </source>
</evidence>
<dbReference type="Proteomes" id="UP001461498">
    <property type="component" value="Unassembled WGS sequence"/>
</dbReference>
<protein>
    <recommendedName>
        <fullName evidence="2">TBC1 domain family member 23</fullName>
    </recommendedName>
</protein>